<dbReference type="Proteomes" id="UP000198914">
    <property type="component" value="Unassembled WGS sequence"/>
</dbReference>
<evidence type="ECO:0000313" key="2">
    <source>
        <dbReference type="EMBL" id="SDZ55949.1"/>
    </source>
</evidence>
<feature type="domain" description="DUF6473" evidence="1">
    <location>
        <begin position="1"/>
        <end position="266"/>
    </location>
</feature>
<sequence length="272" mass="30666">MSYEGYPMGLDYYPCHYGGSRIVFRGPAVKLKRPYTAVIGGSEVYGKYVEDPFTDQLAELTGRRVVNMGVMNAGVDAFALDDALMQVIASAEIVVVQTTGAHNISNRFYTVHPRRNDRFLQASRLLTDLYRDVDFSDFSFTRHMLTTLRMQSPERFARIETELSQAWIARMRTLLSRIPGKRVLLHIEDSTDYGLGPEPPFVNSEMILALQGTFDKFLQCDVSEDCGESQLDGMIFDETERESALRMLSADAHERIAVALARVLRRTNGMAA</sequence>
<proteinExistence type="predicted"/>
<dbReference type="AlphaFoldDB" id="A0A1H3U335"/>
<keyword evidence="3" id="KW-1185">Reference proteome</keyword>
<name>A0A1H3U335_9RHOB</name>
<evidence type="ECO:0000313" key="3">
    <source>
        <dbReference type="Proteomes" id="UP000198914"/>
    </source>
</evidence>
<evidence type="ECO:0000259" key="1">
    <source>
        <dbReference type="Pfam" id="PF20078"/>
    </source>
</evidence>
<dbReference type="STRING" id="1244108.SAMN05444004_12149"/>
<dbReference type="EMBL" id="FNPX01000021">
    <property type="protein sequence ID" value="SDZ55949.1"/>
    <property type="molecule type" value="Genomic_DNA"/>
</dbReference>
<gene>
    <name evidence="2" type="ORF">SAMN05444004_12149</name>
</gene>
<dbReference type="InterPro" id="IPR045524">
    <property type="entry name" value="DUF6473"/>
</dbReference>
<dbReference type="RefSeq" id="WP_280140319.1">
    <property type="nucleotide sequence ID" value="NZ_FNPX01000021.1"/>
</dbReference>
<dbReference type="Pfam" id="PF20078">
    <property type="entry name" value="DUF6473"/>
    <property type="match status" value="1"/>
</dbReference>
<reference evidence="3" key="1">
    <citation type="submission" date="2016-10" db="EMBL/GenBank/DDBJ databases">
        <authorList>
            <person name="Varghese N."/>
            <person name="Submissions S."/>
        </authorList>
    </citation>
    <scope>NUCLEOTIDE SEQUENCE [LARGE SCALE GENOMIC DNA]</scope>
    <source>
        <strain evidence="3">DSM 100420</strain>
    </source>
</reference>
<accession>A0A1H3U335</accession>
<protein>
    <recommendedName>
        <fullName evidence="1">DUF6473 domain-containing protein</fullName>
    </recommendedName>
</protein>
<organism evidence="2 3">
    <name type="scientific">Jannaschia faecimaris</name>
    <dbReference type="NCBI Taxonomy" id="1244108"/>
    <lineage>
        <taxon>Bacteria</taxon>
        <taxon>Pseudomonadati</taxon>
        <taxon>Pseudomonadota</taxon>
        <taxon>Alphaproteobacteria</taxon>
        <taxon>Rhodobacterales</taxon>
        <taxon>Roseobacteraceae</taxon>
        <taxon>Jannaschia</taxon>
    </lineage>
</organism>